<evidence type="ECO:0000256" key="4">
    <source>
        <dbReference type="ARBA" id="ARBA00023136"/>
    </source>
</evidence>
<dbReference type="Pfam" id="PF07980">
    <property type="entry name" value="SusD_RagB"/>
    <property type="match status" value="1"/>
</dbReference>
<organism evidence="8 9">
    <name type="scientific">Solitalea canadensis (strain ATCC 29591 / DSM 3403 / JCM 21819 / LMG 8368 / NBRC 15130 / NCIMB 12057 / USAM 9D)</name>
    <name type="common">Flexibacter canadensis</name>
    <dbReference type="NCBI Taxonomy" id="929556"/>
    <lineage>
        <taxon>Bacteria</taxon>
        <taxon>Pseudomonadati</taxon>
        <taxon>Bacteroidota</taxon>
        <taxon>Sphingobacteriia</taxon>
        <taxon>Sphingobacteriales</taxon>
        <taxon>Sphingobacteriaceae</taxon>
        <taxon>Solitalea</taxon>
    </lineage>
</organism>
<keyword evidence="5" id="KW-0998">Cell outer membrane</keyword>
<evidence type="ECO:0000313" key="9">
    <source>
        <dbReference type="Proteomes" id="UP000007590"/>
    </source>
</evidence>
<keyword evidence="3" id="KW-0732">Signal</keyword>
<dbReference type="EMBL" id="CP003349">
    <property type="protein sequence ID" value="AFD05882.1"/>
    <property type="molecule type" value="Genomic_DNA"/>
</dbReference>
<keyword evidence="4" id="KW-0472">Membrane</keyword>
<evidence type="ECO:0000313" key="8">
    <source>
        <dbReference type="EMBL" id="AFD05882.1"/>
    </source>
</evidence>
<dbReference type="PROSITE" id="PS51257">
    <property type="entry name" value="PROKAR_LIPOPROTEIN"/>
    <property type="match status" value="1"/>
</dbReference>
<dbReference type="InterPro" id="IPR012944">
    <property type="entry name" value="SusD_RagB_dom"/>
</dbReference>
<sequence>MKLFTKYISAAVLVAALTSCSDFLDKEPLNSIGTENFFQTESDAIAAINGAYQPLQWPKLYNFQLWTTDIWAGNSIVGAGGGTDGIATQDVSNFVTTTANEAALDIWRGPAPGILRCNTVLQKVPDMAINETIKKRIIGEAKFLRALYYFNLVRIFGDVPLITVPQTPDDNLLVPRTSKSQVYDLIVKDLTEAVEMLPNKQAYSGSDIGRASKGSAAGLLAKVYLTLGNYQKTLELCEFVNTLGYSLNEDYTNNFNALMKNTNESLFEVQYLGKTNADFWNNDNQASWVSTFTGPRNSDFVGGCYGWNQPTQEFANAYEAGDKRKDQTIFYEGCPDFDGKKYKSSYSMTGYNVRKFLVPKSISPDYNTNPSNFPVLRYADVLLMQAEALNELGRGNEAQAAATSINSGGPLNRVRLRSGLPNVSGLSQAELKQRILHERRIELAFEGQRWFDLVRVDGGQYGLNFLHSIGKANATTKHLLMPIPQKERDANPNLTQNAGY</sequence>
<accession>H8KPI4</accession>
<reference evidence="8" key="1">
    <citation type="submission" date="2012-02" db="EMBL/GenBank/DDBJ databases">
        <title>The complete genome of Solitalea canadensis DSM 3403.</title>
        <authorList>
            <consortium name="US DOE Joint Genome Institute (JGI-PGF)"/>
            <person name="Lucas S."/>
            <person name="Copeland A."/>
            <person name="Lapidus A."/>
            <person name="Glavina del Rio T."/>
            <person name="Dalin E."/>
            <person name="Tice H."/>
            <person name="Bruce D."/>
            <person name="Goodwin L."/>
            <person name="Pitluck S."/>
            <person name="Peters L."/>
            <person name="Ovchinnikova G."/>
            <person name="Lu M."/>
            <person name="Kyrpides N."/>
            <person name="Mavromatis K."/>
            <person name="Ivanova N."/>
            <person name="Brettin T."/>
            <person name="Detter J.C."/>
            <person name="Han C."/>
            <person name="Larimer F."/>
            <person name="Land M."/>
            <person name="Hauser L."/>
            <person name="Markowitz V."/>
            <person name="Cheng J.-F."/>
            <person name="Hugenholtz P."/>
            <person name="Woyke T."/>
            <person name="Wu D."/>
            <person name="Spring S."/>
            <person name="Schroeder M."/>
            <person name="Kopitz M."/>
            <person name="Brambilla E."/>
            <person name="Klenk H.-P."/>
            <person name="Eisen J.A."/>
        </authorList>
    </citation>
    <scope>NUCLEOTIDE SEQUENCE</scope>
    <source>
        <strain evidence="8">DSM 3403</strain>
    </source>
</reference>
<keyword evidence="9" id="KW-1185">Reference proteome</keyword>
<dbReference type="OrthoDB" id="993981at2"/>
<comment type="subcellular location">
    <subcellularLocation>
        <location evidence="1">Cell outer membrane</location>
    </subcellularLocation>
</comment>
<dbReference type="eggNOG" id="COG0702">
    <property type="taxonomic scope" value="Bacteria"/>
</dbReference>
<evidence type="ECO:0000256" key="5">
    <source>
        <dbReference type="ARBA" id="ARBA00023237"/>
    </source>
</evidence>
<dbReference type="CDD" id="cd08977">
    <property type="entry name" value="SusD"/>
    <property type="match status" value="1"/>
</dbReference>
<dbReference type="RefSeq" id="WP_014679110.1">
    <property type="nucleotide sequence ID" value="NC_017770.1"/>
</dbReference>
<dbReference type="Proteomes" id="UP000007590">
    <property type="component" value="Chromosome"/>
</dbReference>
<evidence type="ECO:0000256" key="2">
    <source>
        <dbReference type="ARBA" id="ARBA00006275"/>
    </source>
</evidence>
<proteinExistence type="inferred from homology"/>
<dbReference type="Gene3D" id="1.25.40.390">
    <property type="match status" value="1"/>
</dbReference>
<dbReference type="STRING" id="929556.Solca_0763"/>
<evidence type="ECO:0000256" key="3">
    <source>
        <dbReference type="ARBA" id="ARBA00022729"/>
    </source>
</evidence>
<dbReference type="AlphaFoldDB" id="H8KPI4"/>
<evidence type="ECO:0000259" key="7">
    <source>
        <dbReference type="Pfam" id="PF14322"/>
    </source>
</evidence>
<gene>
    <name evidence="8" type="ordered locus">Solca_0763</name>
</gene>
<protein>
    <submittedName>
        <fullName evidence="8">RagB/SusD family protein</fullName>
    </submittedName>
</protein>
<dbReference type="HOGENOM" id="CLU_015553_1_4_10"/>
<feature type="domain" description="SusD-like N-terminal" evidence="7">
    <location>
        <begin position="22"/>
        <end position="225"/>
    </location>
</feature>
<dbReference type="Pfam" id="PF14322">
    <property type="entry name" value="SusD-like_3"/>
    <property type="match status" value="1"/>
</dbReference>
<comment type="similarity">
    <text evidence="2">Belongs to the SusD family.</text>
</comment>
<evidence type="ECO:0000259" key="6">
    <source>
        <dbReference type="Pfam" id="PF07980"/>
    </source>
</evidence>
<dbReference type="InterPro" id="IPR033985">
    <property type="entry name" value="SusD-like_N"/>
</dbReference>
<feature type="domain" description="RagB/SusD" evidence="6">
    <location>
        <begin position="264"/>
        <end position="500"/>
    </location>
</feature>
<dbReference type="GO" id="GO:0009279">
    <property type="term" value="C:cell outer membrane"/>
    <property type="evidence" value="ECO:0007669"/>
    <property type="project" value="UniProtKB-SubCell"/>
</dbReference>
<evidence type="ECO:0000256" key="1">
    <source>
        <dbReference type="ARBA" id="ARBA00004442"/>
    </source>
</evidence>
<dbReference type="KEGG" id="scn:Solca_0763"/>
<dbReference type="SUPFAM" id="SSF48452">
    <property type="entry name" value="TPR-like"/>
    <property type="match status" value="1"/>
</dbReference>
<name>H8KPI4_SOLCM</name>
<dbReference type="InterPro" id="IPR011990">
    <property type="entry name" value="TPR-like_helical_dom_sf"/>
</dbReference>